<keyword evidence="6" id="KW-1185">Reference proteome</keyword>
<protein>
    <recommendedName>
        <fullName evidence="8">Organic solute transporter alpha-like protein</fullName>
    </recommendedName>
</protein>
<dbReference type="WBParaSite" id="MBELARI_LOCUS15553">
    <property type="protein sequence ID" value="MBELARI_LOCUS15553"/>
    <property type="gene ID" value="MBELARI_LOCUS15553"/>
</dbReference>
<evidence type="ECO:0000256" key="5">
    <source>
        <dbReference type="SAM" id="Phobius"/>
    </source>
</evidence>
<evidence type="ECO:0000313" key="7">
    <source>
        <dbReference type="WBParaSite" id="MBELARI_LOCUS15553"/>
    </source>
</evidence>
<dbReference type="GO" id="GO:0016020">
    <property type="term" value="C:membrane"/>
    <property type="evidence" value="ECO:0007669"/>
    <property type="project" value="UniProtKB-SubCell"/>
</dbReference>
<sequence>MNLTFVPLASEFWRELPVLFLILEIITFVVVGIIILMTIKMLRDVNLYIEDDMIRRDLVVLLSSPMVVSVLSMIGNCMPRSAELMYAIGLTYLMACLYRVVDLVYKLFGGRQQFSQWLKRNDRVIDFATTPFCCCCKCWPKAEPTPENLQRLQYFVVQSPLVRVIIQVTIIVLILEKVPEDSIANQVLNGLGAVSAITGVYITHILLKMTQDYLEQFNMVVLFKCVNFGQVLFTLLRFNFDIAFKNWKIGYTDVMSSEANGMCNREEEIRVVTPTFSDSTLPETPLQIHTAL</sequence>
<dbReference type="PANTHER" id="PTHR23423">
    <property type="entry name" value="ORGANIC SOLUTE TRANSPORTER-RELATED"/>
    <property type="match status" value="1"/>
</dbReference>
<proteinExistence type="predicted"/>
<evidence type="ECO:0008006" key="8">
    <source>
        <dbReference type="Google" id="ProtNLM"/>
    </source>
</evidence>
<dbReference type="Proteomes" id="UP000887575">
    <property type="component" value="Unassembled WGS sequence"/>
</dbReference>
<evidence type="ECO:0000256" key="2">
    <source>
        <dbReference type="ARBA" id="ARBA00022692"/>
    </source>
</evidence>
<dbReference type="InterPro" id="IPR005178">
    <property type="entry name" value="Ostalpha/TMEM184C"/>
</dbReference>
<keyword evidence="3 5" id="KW-1133">Transmembrane helix</keyword>
<evidence type="ECO:0000256" key="4">
    <source>
        <dbReference type="ARBA" id="ARBA00023136"/>
    </source>
</evidence>
<feature type="transmembrane region" description="Helical" evidence="5">
    <location>
        <begin position="58"/>
        <end position="78"/>
    </location>
</feature>
<feature type="transmembrane region" description="Helical" evidence="5">
    <location>
        <begin position="16"/>
        <end position="37"/>
    </location>
</feature>
<reference evidence="7" key="1">
    <citation type="submission" date="2024-02" db="UniProtKB">
        <authorList>
            <consortium name="WormBaseParasite"/>
        </authorList>
    </citation>
    <scope>IDENTIFICATION</scope>
</reference>
<feature type="transmembrane region" description="Helical" evidence="5">
    <location>
        <begin position="84"/>
        <end position="104"/>
    </location>
</feature>
<feature type="transmembrane region" description="Helical" evidence="5">
    <location>
        <begin position="187"/>
        <end position="207"/>
    </location>
</feature>
<dbReference type="AlphaFoldDB" id="A0AAF3ENC8"/>
<evidence type="ECO:0000256" key="3">
    <source>
        <dbReference type="ARBA" id="ARBA00022989"/>
    </source>
</evidence>
<accession>A0AAF3ENC8</accession>
<name>A0AAF3ENC8_9BILA</name>
<evidence type="ECO:0000313" key="6">
    <source>
        <dbReference type="Proteomes" id="UP000887575"/>
    </source>
</evidence>
<keyword evidence="4 5" id="KW-0472">Membrane</keyword>
<dbReference type="SMART" id="SM01417">
    <property type="entry name" value="Solute_trans_a"/>
    <property type="match status" value="1"/>
</dbReference>
<comment type="subcellular location">
    <subcellularLocation>
        <location evidence="1">Membrane</location>
        <topology evidence="1">Multi-pass membrane protein</topology>
    </subcellularLocation>
</comment>
<dbReference type="Pfam" id="PF03619">
    <property type="entry name" value="Solute_trans_a"/>
    <property type="match status" value="1"/>
</dbReference>
<feature type="transmembrane region" description="Helical" evidence="5">
    <location>
        <begin position="219"/>
        <end position="238"/>
    </location>
</feature>
<keyword evidence="2 5" id="KW-0812">Transmembrane</keyword>
<evidence type="ECO:0000256" key="1">
    <source>
        <dbReference type="ARBA" id="ARBA00004141"/>
    </source>
</evidence>
<organism evidence="6 7">
    <name type="scientific">Mesorhabditis belari</name>
    <dbReference type="NCBI Taxonomy" id="2138241"/>
    <lineage>
        <taxon>Eukaryota</taxon>
        <taxon>Metazoa</taxon>
        <taxon>Ecdysozoa</taxon>
        <taxon>Nematoda</taxon>
        <taxon>Chromadorea</taxon>
        <taxon>Rhabditida</taxon>
        <taxon>Rhabditina</taxon>
        <taxon>Rhabditomorpha</taxon>
        <taxon>Rhabditoidea</taxon>
        <taxon>Rhabditidae</taxon>
        <taxon>Mesorhabditinae</taxon>
        <taxon>Mesorhabditis</taxon>
    </lineage>
</organism>